<dbReference type="eggNOG" id="KOG0870">
    <property type="taxonomic scope" value="Eukaryota"/>
</dbReference>
<dbReference type="KEGG" id="crq:GCK72_010700"/>
<dbReference type="STRING" id="31234.E3LWZ7"/>
<dbReference type="Proteomes" id="UP000008281">
    <property type="component" value="Unassembled WGS sequence"/>
</dbReference>
<dbReference type="InParanoid" id="E3LWZ7"/>
<evidence type="ECO:0000256" key="3">
    <source>
        <dbReference type="ARBA" id="ARBA00039793"/>
    </source>
</evidence>
<dbReference type="InterPro" id="IPR003958">
    <property type="entry name" value="CBFA_NFYB_domain"/>
</dbReference>
<dbReference type="GO" id="GO:0031507">
    <property type="term" value="P:heterochromatin formation"/>
    <property type="evidence" value="ECO:0007669"/>
    <property type="project" value="TreeGrafter"/>
</dbReference>
<accession>E3LWZ7</accession>
<organism evidence="7">
    <name type="scientific">Caenorhabditis remanei</name>
    <name type="common">Caenorhabditis vulgaris</name>
    <dbReference type="NCBI Taxonomy" id="31234"/>
    <lineage>
        <taxon>Eukaryota</taxon>
        <taxon>Metazoa</taxon>
        <taxon>Ecdysozoa</taxon>
        <taxon>Nematoda</taxon>
        <taxon>Chromadorea</taxon>
        <taxon>Rhabditida</taxon>
        <taxon>Rhabditina</taxon>
        <taxon>Rhabditomorpha</taxon>
        <taxon>Rhabditoidea</taxon>
        <taxon>Rhabditidae</taxon>
        <taxon>Peloderinae</taxon>
        <taxon>Caenorhabditis</taxon>
    </lineage>
</organism>
<dbReference type="Gene3D" id="1.10.20.10">
    <property type="entry name" value="Histone, subunit A"/>
    <property type="match status" value="1"/>
</dbReference>
<evidence type="ECO:0000313" key="7">
    <source>
        <dbReference type="Proteomes" id="UP000008281"/>
    </source>
</evidence>
<comment type="subcellular location">
    <subcellularLocation>
        <location evidence="1">Nucleus</location>
    </subcellularLocation>
</comment>
<proteinExistence type="predicted"/>
<dbReference type="GO" id="GO:0031490">
    <property type="term" value="F:chromatin DNA binding"/>
    <property type="evidence" value="ECO:0007669"/>
    <property type="project" value="TreeGrafter"/>
</dbReference>
<dbReference type="GO" id="GO:0006272">
    <property type="term" value="P:leading strand elongation"/>
    <property type="evidence" value="ECO:0007669"/>
    <property type="project" value="TreeGrafter"/>
</dbReference>
<dbReference type="InterPro" id="IPR009072">
    <property type="entry name" value="Histone-fold"/>
</dbReference>
<dbReference type="SUPFAM" id="SSF47113">
    <property type="entry name" value="Histone-fold"/>
    <property type="match status" value="1"/>
</dbReference>
<name>E3LWZ7_CAERE</name>
<dbReference type="GO" id="GO:0008622">
    <property type="term" value="C:epsilon DNA polymerase complex"/>
    <property type="evidence" value="ECO:0007669"/>
    <property type="project" value="TreeGrafter"/>
</dbReference>
<sequence length="150" mass="16851">MSGRIINCKFKMSGSGVDQVDERVAQMMLPAAIVTRLMKEDNISGSKEARELITRAAAVFLINLSDVAVQAAREQKHKTISADHVIKGLRELENTNIYNHCKLVNDNWKILRQQKALARKQAESEHTQAELDDDIIEETVEDTPFDGSMN</sequence>
<evidence type="ECO:0000256" key="4">
    <source>
        <dbReference type="SAM" id="MobiDB-lite"/>
    </source>
</evidence>
<dbReference type="CDD" id="cd22928">
    <property type="entry name" value="HFD_POLE3_DPB4"/>
    <property type="match status" value="1"/>
</dbReference>
<evidence type="ECO:0000256" key="1">
    <source>
        <dbReference type="ARBA" id="ARBA00004123"/>
    </source>
</evidence>
<dbReference type="GO" id="GO:0046982">
    <property type="term" value="F:protein heterodimerization activity"/>
    <property type="evidence" value="ECO:0007669"/>
    <property type="project" value="InterPro"/>
</dbReference>
<dbReference type="GO" id="GO:0006974">
    <property type="term" value="P:DNA damage response"/>
    <property type="evidence" value="ECO:0007669"/>
    <property type="project" value="TreeGrafter"/>
</dbReference>
<dbReference type="HOGENOM" id="CLU_1866944_0_0_1"/>
<evidence type="ECO:0000259" key="5">
    <source>
        <dbReference type="Pfam" id="PF00808"/>
    </source>
</evidence>
<evidence type="ECO:0000313" key="6">
    <source>
        <dbReference type="EMBL" id="EFO83715.1"/>
    </source>
</evidence>
<feature type="domain" description="Transcription factor CBF/NF-Y/archaeal histone" evidence="5">
    <location>
        <begin position="28"/>
        <end position="87"/>
    </location>
</feature>
<dbReference type="GO" id="GO:0008623">
    <property type="term" value="C:CHRAC"/>
    <property type="evidence" value="ECO:0007669"/>
    <property type="project" value="TreeGrafter"/>
</dbReference>
<feature type="compositionally biased region" description="Acidic residues" evidence="4">
    <location>
        <begin position="130"/>
        <end position="144"/>
    </location>
</feature>
<dbReference type="OrthoDB" id="1707486at2759"/>
<evidence type="ECO:0000256" key="2">
    <source>
        <dbReference type="ARBA" id="ARBA00023242"/>
    </source>
</evidence>
<dbReference type="OMA" id="AQMMMPA"/>
<keyword evidence="2" id="KW-0539">Nucleus</keyword>
<dbReference type="FunCoup" id="E3LWZ7">
    <property type="interactions" value="1338"/>
</dbReference>
<gene>
    <name evidence="6" type="ORF">CRE_03180</name>
</gene>
<dbReference type="GeneID" id="9811428"/>
<protein>
    <recommendedName>
        <fullName evidence="3">DNA polymerase epsilon subunit 3</fullName>
    </recommendedName>
</protein>
<dbReference type="Pfam" id="PF00808">
    <property type="entry name" value="CBFD_NFYB_HMF"/>
    <property type="match status" value="1"/>
</dbReference>
<dbReference type="InterPro" id="IPR051377">
    <property type="entry name" value="DNA_Pol-Epsilon_Subunit"/>
</dbReference>
<dbReference type="EMBL" id="DS268417">
    <property type="protein sequence ID" value="EFO83715.1"/>
    <property type="molecule type" value="Genomic_DNA"/>
</dbReference>
<feature type="region of interest" description="Disordered" evidence="4">
    <location>
        <begin position="121"/>
        <end position="150"/>
    </location>
</feature>
<reference evidence="6" key="1">
    <citation type="submission" date="2007-07" db="EMBL/GenBank/DDBJ databases">
        <title>PCAP assembly of the Caenorhabditis remanei genome.</title>
        <authorList>
            <consortium name="The Caenorhabditis remanei Sequencing Consortium"/>
            <person name="Wilson R.K."/>
        </authorList>
    </citation>
    <scope>NUCLEOTIDE SEQUENCE [LARGE SCALE GENOMIC DNA]</scope>
    <source>
        <strain evidence="6">PB4641</strain>
    </source>
</reference>
<dbReference type="CTD" id="9811428"/>
<keyword evidence="7" id="KW-1185">Reference proteome</keyword>
<dbReference type="AlphaFoldDB" id="E3LWZ7"/>
<dbReference type="PANTHER" id="PTHR46172">
    <property type="entry name" value="DNA POLYMERASE EPSILON SUBUNIT 3"/>
    <property type="match status" value="1"/>
</dbReference>
<dbReference type="PANTHER" id="PTHR46172:SF1">
    <property type="entry name" value="DNA POLYMERASE EPSILON SUBUNIT 3"/>
    <property type="match status" value="1"/>
</dbReference>